<feature type="domain" description="Transposase IS116/IS110/IS902 C-terminal" evidence="2">
    <location>
        <begin position="192"/>
        <end position="274"/>
    </location>
</feature>
<dbReference type="InterPro" id="IPR003346">
    <property type="entry name" value="Transposase_20"/>
</dbReference>
<dbReference type="AlphaFoldDB" id="A0A3B0YF86"/>
<sequence>MKLQQEINVGVDTGKTQLDIFIRPVGDYFTVANNVSGIKEAIKRIKTYKPTRIIIEATGRLEMPFVCAAAKANIPTVVANPFHVHKFACATGKLAKTDKLDAQMIAHYGEALQPRATEIKPDNIMLISDLLSRRSQLLEMRTMEKNRLSILPKGLHTQIKQHVQYMTKSIMSIEKKLDKLINATPQWQDLMAILLSVKGVGKVLAYTLISNLPELGQLNRKEIAALVGVAPMNKESGSYKGKRKIRGGRYQVRTILFMAMMSAIQSNTKFKAIYTRLVQAGKPKKVALVACMRRMITILNTMVKNGTVWDERLA</sequence>
<evidence type="ECO:0000259" key="2">
    <source>
        <dbReference type="Pfam" id="PF02371"/>
    </source>
</evidence>
<dbReference type="GO" id="GO:0004803">
    <property type="term" value="F:transposase activity"/>
    <property type="evidence" value="ECO:0007669"/>
    <property type="project" value="InterPro"/>
</dbReference>
<dbReference type="NCBIfam" id="NF033542">
    <property type="entry name" value="transpos_IS110"/>
    <property type="match status" value="1"/>
</dbReference>
<dbReference type="GO" id="GO:0006313">
    <property type="term" value="P:DNA transposition"/>
    <property type="evidence" value="ECO:0007669"/>
    <property type="project" value="InterPro"/>
</dbReference>
<feature type="domain" description="Transposase IS110-like N-terminal" evidence="1">
    <location>
        <begin position="9"/>
        <end position="149"/>
    </location>
</feature>
<dbReference type="InterPro" id="IPR002525">
    <property type="entry name" value="Transp_IS110-like_N"/>
</dbReference>
<evidence type="ECO:0000313" key="3">
    <source>
        <dbReference type="EMBL" id="VAW67444.1"/>
    </source>
</evidence>
<dbReference type="Pfam" id="PF01548">
    <property type="entry name" value="DEDD_Tnp_IS110"/>
    <property type="match status" value="1"/>
</dbReference>
<organism evidence="3">
    <name type="scientific">hydrothermal vent metagenome</name>
    <dbReference type="NCBI Taxonomy" id="652676"/>
    <lineage>
        <taxon>unclassified sequences</taxon>
        <taxon>metagenomes</taxon>
        <taxon>ecological metagenomes</taxon>
    </lineage>
</organism>
<dbReference type="PANTHER" id="PTHR33055:SF13">
    <property type="entry name" value="TRANSPOSASE"/>
    <property type="match status" value="1"/>
</dbReference>
<protein>
    <submittedName>
        <fullName evidence="3">Mobile element protein</fullName>
    </submittedName>
</protein>
<accession>A0A3B0YF86</accession>
<dbReference type="PANTHER" id="PTHR33055">
    <property type="entry name" value="TRANSPOSASE FOR INSERTION SEQUENCE ELEMENT IS1111A"/>
    <property type="match status" value="1"/>
</dbReference>
<proteinExistence type="predicted"/>
<reference evidence="3" key="1">
    <citation type="submission" date="2018-06" db="EMBL/GenBank/DDBJ databases">
        <authorList>
            <person name="Zhirakovskaya E."/>
        </authorList>
    </citation>
    <scope>NUCLEOTIDE SEQUENCE</scope>
</reference>
<dbReference type="GO" id="GO:0003677">
    <property type="term" value="F:DNA binding"/>
    <property type="evidence" value="ECO:0007669"/>
    <property type="project" value="InterPro"/>
</dbReference>
<evidence type="ECO:0000259" key="1">
    <source>
        <dbReference type="Pfam" id="PF01548"/>
    </source>
</evidence>
<name>A0A3B0YF86_9ZZZZ</name>
<dbReference type="InterPro" id="IPR047650">
    <property type="entry name" value="Transpos_IS110"/>
</dbReference>
<gene>
    <name evidence="3" type="ORF">MNBD_GAMMA10-683</name>
</gene>
<dbReference type="Pfam" id="PF02371">
    <property type="entry name" value="Transposase_20"/>
    <property type="match status" value="1"/>
</dbReference>
<dbReference type="EMBL" id="UOFJ01000270">
    <property type="protein sequence ID" value="VAW67444.1"/>
    <property type="molecule type" value="Genomic_DNA"/>
</dbReference>